<organism evidence="1 2">
    <name type="scientific">Allokutzneria albata</name>
    <name type="common">Kibdelosporangium albatum</name>
    <dbReference type="NCBI Taxonomy" id="211114"/>
    <lineage>
        <taxon>Bacteria</taxon>
        <taxon>Bacillati</taxon>
        <taxon>Actinomycetota</taxon>
        <taxon>Actinomycetes</taxon>
        <taxon>Pseudonocardiales</taxon>
        <taxon>Pseudonocardiaceae</taxon>
        <taxon>Allokutzneria</taxon>
    </lineage>
</organism>
<sequence>MATRLSDNRLIQRLRDFDLDPDEFVIFGSGPLLAHGLRDDVPDLDIVACGEVWRRVSACGFPATGDITGDRVWTFWNGRLQFSNRWISEEWDTRSLIDRADVIEGLRFAPLPDVLRYKKVLGRPKDSVDIRKLMDRLGDHGSEVA</sequence>
<dbReference type="AlphaFoldDB" id="A0A1H0DS93"/>
<reference evidence="1 2" key="1">
    <citation type="submission" date="2016-10" db="EMBL/GenBank/DDBJ databases">
        <authorList>
            <person name="de Groot N.N."/>
        </authorList>
    </citation>
    <scope>NUCLEOTIDE SEQUENCE [LARGE SCALE GENOMIC DNA]</scope>
    <source>
        <strain evidence="1 2">DSM 44149</strain>
    </source>
</reference>
<dbReference type="InterPro" id="IPR043519">
    <property type="entry name" value="NT_sf"/>
</dbReference>
<keyword evidence="2" id="KW-1185">Reference proteome</keyword>
<protein>
    <submittedName>
        <fullName evidence="1">Uncharacterized protein</fullName>
    </submittedName>
</protein>
<accession>A0A1H0DS93</accession>
<dbReference type="SUPFAM" id="SSF81301">
    <property type="entry name" value="Nucleotidyltransferase"/>
    <property type="match status" value="1"/>
</dbReference>
<dbReference type="EMBL" id="LT629701">
    <property type="protein sequence ID" value="SDN72916.1"/>
    <property type="molecule type" value="Genomic_DNA"/>
</dbReference>
<name>A0A1H0DS93_ALLAB</name>
<evidence type="ECO:0000313" key="1">
    <source>
        <dbReference type="EMBL" id="SDN72916.1"/>
    </source>
</evidence>
<dbReference type="Proteomes" id="UP000183376">
    <property type="component" value="Chromosome I"/>
</dbReference>
<proteinExistence type="predicted"/>
<dbReference type="eggNOG" id="COG4977">
    <property type="taxonomic scope" value="Bacteria"/>
</dbReference>
<dbReference type="STRING" id="211114.SAMN04489726_7959"/>
<evidence type="ECO:0000313" key="2">
    <source>
        <dbReference type="Proteomes" id="UP000183376"/>
    </source>
</evidence>
<dbReference type="RefSeq" id="WP_052407829.1">
    <property type="nucleotide sequence ID" value="NZ_JOEF01000022.1"/>
</dbReference>
<gene>
    <name evidence="1" type="ORF">SAMN04489726_7959</name>
</gene>